<keyword evidence="5" id="KW-0804">Transcription</keyword>
<dbReference type="InterPro" id="IPR013325">
    <property type="entry name" value="RNA_pol_sigma_r2"/>
</dbReference>
<keyword evidence="2" id="KW-0805">Transcription regulation</keyword>
<evidence type="ECO:0000313" key="11">
    <source>
        <dbReference type="Proteomes" id="UP001456224"/>
    </source>
</evidence>
<dbReference type="PANTHER" id="PTHR43133">
    <property type="entry name" value="RNA POLYMERASE ECF-TYPE SIGMA FACTO"/>
    <property type="match status" value="1"/>
</dbReference>
<dbReference type="NCBIfam" id="TIGR02937">
    <property type="entry name" value="sigma70-ECF"/>
    <property type="match status" value="1"/>
</dbReference>
<dbReference type="Gene3D" id="1.10.1740.10">
    <property type="match status" value="1"/>
</dbReference>
<dbReference type="InterPro" id="IPR013249">
    <property type="entry name" value="RNA_pol_sigma70_r4_t2"/>
</dbReference>
<dbReference type="GO" id="GO:0016987">
    <property type="term" value="F:sigma factor activity"/>
    <property type="evidence" value="ECO:0007669"/>
    <property type="project" value="UniProtKB-KW"/>
</dbReference>
<organism evidence="8 10">
    <name type="scientific">Achromobacter veterisilvae</name>
    <dbReference type="NCBI Taxonomy" id="2069367"/>
    <lineage>
        <taxon>Bacteria</taxon>
        <taxon>Pseudomonadati</taxon>
        <taxon>Pseudomonadota</taxon>
        <taxon>Betaproteobacteria</taxon>
        <taxon>Burkholderiales</taxon>
        <taxon>Alcaligenaceae</taxon>
        <taxon>Achromobacter</taxon>
    </lineage>
</organism>
<keyword evidence="3" id="KW-0731">Sigma factor</keyword>
<gene>
    <name evidence="8" type="primary">sigM_1</name>
    <name evidence="8" type="ORF">AVE30378_01681</name>
    <name evidence="9" type="ORF">WHX56_03315</name>
</gene>
<reference evidence="8 10" key="1">
    <citation type="submission" date="2018-07" db="EMBL/GenBank/DDBJ databases">
        <authorList>
            <person name="Peeters C."/>
        </authorList>
    </citation>
    <scope>NUCLEOTIDE SEQUENCE [LARGE SCALE GENOMIC DNA]</scope>
    <source>
        <strain evidence="8 10">LMG 30378</strain>
    </source>
</reference>
<keyword evidence="4" id="KW-0238">DNA-binding</keyword>
<dbReference type="EMBL" id="CP148753">
    <property type="protein sequence ID" value="WXR74540.1"/>
    <property type="molecule type" value="Genomic_DNA"/>
</dbReference>
<accession>A0A446CCD4</accession>
<evidence type="ECO:0000313" key="9">
    <source>
        <dbReference type="EMBL" id="WXR74540.1"/>
    </source>
</evidence>
<evidence type="ECO:0000256" key="3">
    <source>
        <dbReference type="ARBA" id="ARBA00023082"/>
    </source>
</evidence>
<evidence type="ECO:0000256" key="1">
    <source>
        <dbReference type="ARBA" id="ARBA00010641"/>
    </source>
</evidence>
<dbReference type="InterPro" id="IPR036388">
    <property type="entry name" value="WH-like_DNA-bd_sf"/>
</dbReference>
<reference evidence="9 11" key="2">
    <citation type="submission" date="2024-03" db="EMBL/GenBank/DDBJ databases">
        <title>Reference genomes for the five species model microbial community.</title>
        <authorList>
            <person name="Padfield D."/>
        </authorList>
    </citation>
    <scope>NUCLEOTIDE SEQUENCE [LARGE SCALE GENOMIC DNA]</scope>
    <source>
        <strain evidence="9 11">AB1</strain>
    </source>
</reference>
<dbReference type="GO" id="GO:0006352">
    <property type="term" value="P:DNA-templated transcription initiation"/>
    <property type="evidence" value="ECO:0007669"/>
    <property type="project" value="InterPro"/>
</dbReference>
<evidence type="ECO:0000256" key="5">
    <source>
        <dbReference type="ARBA" id="ARBA00023163"/>
    </source>
</evidence>
<proteinExistence type="inferred from homology"/>
<dbReference type="OrthoDB" id="192021at2"/>
<dbReference type="EMBL" id="UFQC01000007">
    <property type="protein sequence ID" value="SSW65518.1"/>
    <property type="molecule type" value="Genomic_DNA"/>
</dbReference>
<dbReference type="InterPro" id="IPR039425">
    <property type="entry name" value="RNA_pol_sigma-70-like"/>
</dbReference>
<dbReference type="GO" id="GO:0003677">
    <property type="term" value="F:DNA binding"/>
    <property type="evidence" value="ECO:0007669"/>
    <property type="project" value="UniProtKB-KW"/>
</dbReference>
<protein>
    <submittedName>
        <fullName evidence="8">ECF RNA polymerase sigma factor SigM</fullName>
    </submittedName>
    <submittedName>
        <fullName evidence="9">Sigma-70 family RNA polymerase sigma factor</fullName>
    </submittedName>
</protein>
<feature type="domain" description="RNA polymerase sigma factor 70 region 4 type 2" evidence="7">
    <location>
        <begin position="106"/>
        <end position="154"/>
    </location>
</feature>
<dbReference type="RefSeq" id="WP_129240405.1">
    <property type="nucleotide sequence ID" value="NZ_CP148753.1"/>
</dbReference>
<keyword evidence="11" id="KW-1185">Reference proteome</keyword>
<dbReference type="Proteomes" id="UP001456224">
    <property type="component" value="Chromosome"/>
</dbReference>
<evidence type="ECO:0000256" key="4">
    <source>
        <dbReference type="ARBA" id="ARBA00023125"/>
    </source>
</evidence>
<sequence>MSRPPRHLKGWLAYYGELVGSWAKRNSRPCDAEDAAQDVMAGLLSGGGSGVLNGKSYLYRATRNRLISEIRRQTRHDEISLEALADDDLALLYDPEANVRASELADALERALASLPLKKRQAYVWCRLEGYTQPEVAQRMGLALNTVERYIMDATREVREQLQHFCPD</sequence>
<dbReference type="InterPro" id="IPR013324">
    <property type="entry name" value="RNA_pol_sigma_r3/r4-like"/>
</dbReference>
<comment type="similarity">
    <text evidence="1">Belongs to the sigma-70 factor family. ECF subfamily.</text>
</comment>
<dbReference type="AlphaFoldDB" id="A0A446CCD4"/>
<evidence type="ECO:0000313" key="10">
    <source>
        <dbReference type="Proteomes" id="UP000289465"/>
    </source>
</evidence>
<evidence type="ECO:0000259" key="7">
    <source>
        <dbReference type="Pfam" id="PF08281"/>
    </source>
</evidence>
<name>A0A446CCD4_9BURK</name>
<dbReference type="Pfam" id="PF08281">
    <property type="entry name" value="Sigma70_r4_2"/>
    <property type="match status" value="1"/>
</dbReference>
<feature type="domain" description="RNA polymerase sigma-70 region 2" evidence="6">
    <location>
        <begin position="15"/>
        <end position="75"/>
    </location>
</feature>
<dbReference type="Proteomes" id="UP000289465">
    <property type="component" value="Unassembled WGS sequence"/>
</dbReference>
<evidence type="ECO:0000256" key="2">
    <source>
        <dbReference type="ARBA" id="ARBA00023015"/>
    </source>
</evidence>
<dbReference type="Pfam" id="PF04542">
    <property type="entry name" value="Sigma70_r2"/>
    <property type="match status" value="1"/>
</dbReference>
<evidence type="ECO:0000313" key="8">
    <source>
        <dbReference type="EMBL" id="SSW65518.1"/>
    </source>
</evidence>
<dbReference type="InterPro" id="IPR014284">
    <property type="entry name" value="RNA_pol_sigma-70_dom"/>
</dbReference>
<dbReference type="PANTHER" id="PTHR43133:SF8">
    <property type="entry name" value="RNA POLYMERASE SIGMA FACTOR HI_1459-RELATED"/>
    <property type="match status" value="1"/>
</dbReference>
<dbReference type="Gene3D" id="1.10.10.10">
    <property type="entry name" value="Winged helix-like DNA-binding domain superfamily/Winged helix DNA-binding domain"/>
    <property type="match status" value="1"/>
</dbReference>
<dbReference type="InterPro" id="IPR007627">
    <property type="entry name" value="RNA_pol_sigma70_r2"/>
</dbReference>
<dbReference type="SUPFAM" id="SSF88946">
    <property type="entry name" value="Sigma2 domain of RNA polymerase sigma factors"/>
    <property type="match status" value="1"/>
</dbReference>
<dbReference type="SUPFAM" id="SSF88659">
    <property type="entry name" value="Sigma3 and sigma4 domains of RNA polymerase sigma factors"/>
    <property type="match status" value="1"/>
</dbReference>
<evidence type="ECO:0000259" key="6">
    <source>
        <dbReference type="Pfam" id="PF04542"/>
    </source>
</evidence>